<gene>
    <name evidence="2" type="ORF">AOQ84DRAFT_437884</name>
</gene>
<evidence type="ECO:0000256" key="1">
    <source>
        <dbReference type="SAM" id="MobiDB-lite"/>
    </source>
</evidence>
<reference evidence="2 3" key="1">
    <citation type="journal article" date="2016" name="Nat. Commun.">
        <title>Ectomycorrhizal ecology is imprinted in the genome of the dominant symbiotic fungus Cenococcum geophilum.</title>
        <authorList>
            <consortium name="DOE Joint Genome Institute"/>
            <person name="Peter M."/>
            <person name="Kohler A."/>
            <person name="Ohm R.A."/>
            <person name="Kuo A."/>
            <person name="Krutzmann J."/>
            <person name="Morin E."/>
            <person name="Arend M."/>
            <person name="Barry K.W."/>
            <person name="Binder M."/>
            <person name="Choi C."/>
            <person name="Clum A."/>
            <person name="Copeland A."/>
            <person name="Grisel N."/>
            <person name="Haridas S."/>
            <person name="Kipfer T."/>
            <person name="LaButti K."/>
            <person name="Lindquist E."/>
            <person name="Lipzen A."/>
            <person name="Maire R."/>
            <person name="Meier B."/>
            <person name="Mihaltcheva S."/>
            <person name="Molinier V."/>
            <person name="Murat C."/>
            <person name="Poggeler S."/>
            <person name="Quandt C.A."/>
            <person name="Sperisen C."/>
            <person name="Tritt A."/>
            <person name="Tisserant E."/>
            <person name="Crous P.W."/>
            <person name="Henrissat B."/>
            <person name="Nehls U."/>
            <person name="Egli S."/>
            <person name="Spatafora J.W."/>
            <person name="Grigoriev I.V."/>
            <person name="Martin F.M."/>
        </authorList>
    </citation>
    <scope>NUCLEOTIDE SEQUENCE [LARGE SCALE GENOMIC DNA]</scope>
    <source>
        <strain evidence="2 3">CBS 207.34</strain>
    </source>
</reference>
<dbReference type="Gene3D" id="3.50.50.60">
    <property type="entry name" value="FAD/NAD(P)-binding domain"/>
    <property type="match status" value="1"/>
</dbReference>
<feature type="region of interest" description="Disordered" evidence="1">
    <location>
        <begin position="1"/>
        <end position="26"/>
    </location>
</feature>
<protein>
    <submittedName>
        <fullName evidence="2">Uncharacterized protein</fullName>
    </submittedName>
</protein>
<name>A0A8E2JVL9_9PEZI</name>
<evidence type="ECO:0000313" key="2">
    <source>
        <dbReference type="EMBL" id="OCL11163.1"/>
    </source>
</evidence>
<dbReference type="AlphaFoldDB" id="A0A8E2JVL9"/>
<keyword evidence="3" id="KW-1185">Reference proteome</keyword>
<sequence>MAATLTVKNKRTEDDSSTQPIRRDKAANESYASFDCLKDSELSGHAFKFLPVLGERIVDGLERTLASEYRKLWAWPKPLAQEVSETNTEILDSAFVARGGVLST</sequence>
<dbReference type="Proteomes" id="UP000250140">
    <property type="component" value="Unassembled WGS sequence"/>
</dbReference>
<accession>A0A8E2JVL9</accession>
<evidence type="ECO:0000313" key="3">
    <source>
        <dbReference type="Proteomes" id="UP000250140"/>
    </source>
</evidence>
<organism evidence="2 3">
    <name type="scientific">Glonium stellatum</name>
    <dbReference type="NCBI Taxonomy" id="574774"/>
    <lineage>
        <taxon>Eukaryota</taxon>
        <taxon>Fungi</taxon>
        <taxon>Dikarya</taxon>
        <taxon>Ascomycota</taxon>
        <taxon>Pezizomycotina</taxon>
        <taxon>Dothideomycetes</taxon>
        <taxon>Pleosporomycetidae</taxon>
        <taxon>Gloniales</taxon>
        <taxon>Gloniaceae</taxon>
        <taxon>Glonium</taxon>
    </lineage>
</organism>
<proteinExistence type="predicted"/>
<dbReference type="EMBL" id="KV749105">
    <property type="protein sequence ID" value="OCL11163.1"/>
    <property type="molecule type" value="Genomic_DNA"/>
</dbReference>
<dbReference type="OrthoDB" id="2219495at2759"/>
<dbReference type="InterPro" id="IPR036188">
    <property type="entry name" value="FAD/NAD-bd_sf"/>
</dbReference>